<dbReference type="SUPFAM" id="SSF47473">
    <property type="entry name" value="EF-hand"/>
    <property type="match status" value="1"/>
</dbReference>
<accession>A0A8S1HTC4</accession>
<dbReference type="GO" id="GO:0060170">
    <property type="term" value="C:ciliary membrane"/>
    <property type="evidence" value="ECO:0007669"/>
    <property type="project" value="TreeGrafter"/>
</dbReference>
<protein>
    <recommendedName>
        <fullName evidence="5">EF-hand domain-containing protein</fullName>
    </recommendedName>
</protein>
<dbReference type="OrthoDB" id="26525at2759"/>
<dbReference type="PANTHER" id="PTHR46819">
    <property type="entry name" value="EF-HAND CALCIUM-BINDING DOMAIN-CONTAINING PROTEIN 7"/>
    <property type="match status" value="1"/>
</dbReference>
<evidence type="ECO:0000313" key="3">
    <source>
        <dbReference type="EMBL" id="CAD6198620.1"/>
    </source>
</evidence>
<dbReference type="Proteomes" id="UP000835052">
    <property type="component" value="Unassembled WGS sequence"/>
</dbReference>
<dbReference type="GO" id="GO:0046872">
    <property type="term" value="F:metal ion binding"/>
    <property type="evidence" value="ECO:0007669"/>
    <property type="project" value="UniProtKB-KW"/>
</dbReference>
<dbReference type="PANTHER" id="PTHR46819:SF1">
    <property type="entry name" value="EF-HAND CALCIUM-BINDING DOMAIN-CONTAINING PROTEIN 7"/>
    <property type="match status" value="1"/>
</dbReference>
<name>A0A8S1HTC4_9PELO</name>
<evidence type="ECO:0008006" key="5">
    <source>
        <dbReference type="Google" id="ProtNLM"/>
    </source>
</evidence>
<comment type="caution">
    <text evidence="3">The sequence shown here is derived from an EMBL/GenBank/DDBJ whole genome shotgun (WGS) entry which is preliminary data.</text>
</comment>
<reference evidence="3" key="1">
    <citation type="submission" date="2020-10" db="EMBL/GenBank/DDBJ databases">
        <authorList>
            <person name="Kikuchi T."/>
        </authorList>
    </citation>
    <scope>NUCLEOTIDE SEQUENCE</scope>
    <source>
        <strain evidence="3">NKZ352</strain>
    </source>
</reference>
<sequence>MSLTINEFRRIAQSVCDIDVGLDRPLAYQPEEGVINAERLADILRQYEVDGFIDLENFVRDTRVIRDETINRLLGFEDEPDDLEENDSELATEGENSTDLISNFQVPVTSVRGFLAISPSLFAIRFNAEVETPSECEIVLSMTNNSDVPAGQFDNDLFVVIYRQQSVVGITQFVLKNKRYSTGVIKLEKDDELMTIGMGTSYSRRKATGEREVLLTPDGRLSKRFRVTLMNIFEDFDIDMDGLLNRKEHDFYTIATGDVALNDEEWSLVTSQFNSRDGCLTLDGFLKMHQLEATSGDEHVIEDMWTSLHRLGYDSGLQSIYGCSFNIEVFSQAQNVSLIPELHFVTREDRTFILQKLYDLGVEEQTCDLRPRIFRTEYFGLLIAHKNPDLLGRRYRLSIEEDRNVRWNFVSGRDVIHMEDSDSEWVLIVSYTVMDEDYAATFSLIEN</sequence>
<keyword evidence="4" id="KW-1185">Reference proteome</keyword>
<evidence type="ECO:0000256" key="2">
    <source>
        <dbReference type="ARBA" id="ARBA00022737"/>
    </source>
</evidence>
<keyword evidence="2" id="KW-0677">Repeat</keyword>
<dbReference type="GO" id="GO:0098797">
    <property type="term" value="C:plasma membrane protein complex"/>
    <property type="evidence" value="ECO:0007669"/>
    <property type="project" value="TreeGrafter"/>
</dbReference>
<dbReference type="InterPro" id="IPR052266">
    <property type="entry name" value="Miro-EF-hand_domain"/>
</dbReference>
<dbReference type="EMBL" id="CAJGYM010000132">
    <property type="protein sequence ID" value="CAD6198620.1"/>
    <property type="molecule type" value="Genomic_DNA"/>
</dbReference>
<evidence type="ECO:0000313" key="4">
    <source>
        <dbReference type="Proteomes" id="UP000835052"/>
    </source>
</evidence>
<dbReference type="AlphaFoldDB" id="A0A8S1HTC4"/>
<keyword evidence="1" id="KW-0479">Metal-binding</keyword>
<organism evidence="3 4">
    <name type="scientific">Caenorhabditis auriculariae</name>
    <dbReference type="NCBI Taxonomy" id="2777116"/>
    <lineage>
        <taxon>Eukaryota</taxon>
        <taxon>Metazoa</taxon>
        <taxon>Ecdysozoa</taxon>
        <taxon>Nematoda</taxon>
        <taxon>Chromadorea</taxon>
        <taxon>Rhabditida</taxon>
        <taxon>Rhabditina</taxon>
        <taxon>Rhabditomorpha</taxon>
        <taxon>Rhabditoidea</taxon>
        <taxon>Rhabditidae</taxon>
        <taxon>Peloderinae</taxon>
        <taxon>Caenorhabditis</taxon>
    </lineage>
</organism>
<gene>
    <name evidence="3" type="ORF">CAUJ_LOCUS14526</name>
</gene>
<dbReference type="Gene3D" id="1.10.238.10">
    <property type="entry name" value="EF-hand"/>
    <property type="match status" value="1"/>
</dbReference>
<dbReference type="GO" id="GO:1903569">
    <property type="term" value="P:positive regulation of protein localization to ciliary membrane"/>
    <property type="evidence" value="ECO:0007669"/>
    <property type="project" value="TreeGrafter"/>
</dbReference>
<evidence type="ECO:0000256" key="1">
    <source>
        <dbReference type="ARBA" id="ARBA00022723"/>
    </source>
</evidence>
<proteinExistence type="predicted"/>
<dbReference type="InterPro" id="IPR011992">
    <property type="entry name" value="EF-hand-dom_pair"/>
</dbReference>